<feature type="region of interest" description="Disordered" evidence="1">
    <location>
        <begin position="226"/>
        <end position="289"/>
    </location>
</feature>
<dbReference type="AlphaFoldDB" id="A0A6N8G031"/>
<evidence type="ECO:0000313" key="3">
    <source>
        <dbReference type="Proteomes" id="UP000441797"/>
    </source>
</evidence>
<evidence type="ECO:0000313" key="2">
    <source>
        <dbReference type="EMBL" id="MUL38354.1"/>
    </source>
</evidence>
<accession>A0A6N8G031</accession>
<protein>
    <submittedName>
        <fullName evidence="2">Uncharacterized protein</fullName>
    </submittedName>
</protein>
<name>A0A6N8G031_9CHRO</name>
<keyword evidence="3" id="KW-1185">Reference proteome</keyword>
<feature type="compositionally biased region" description="Polar residues" evidence="1">
    <location>
        <begin position="162"/>
        <end position="174"/>
    </location>
</feature>
<dbReference type="Proteomes" id="UP000441797">
    <property type="component" value="Unassembled WGS sequence"/>
</dbReference>
<feature type="compositionally biased region" description="Low complexity" evidence="1">
    <location>
        <begin position="245"/>
        <end position="257"/>
    </location>
</feature>
<feature type="region of interest" description="Disordered" evidence="1">
    <location>
        <begin position="161"/>
        <end position="180"/>
    </location>
</feature>
<organism evidence="2 3">
    <name type="scientific">Gloeocapsopsis dulcis AAB1 = 1H9</name>
    <dbReference type="NCBI Taxonomy" id="1433147"/>
    <lineage>
        <taxon>Bacteria</taxon>
        <taxon>Bacillati</taxon>
        <taxon>Cyanobacteriota</taxon>
        <taxon>Cyanophyceae</taxon>
        <taxon>Oscillatoriophycideae</taxon>
        <taxon>Chroococcales</taxon>
        <taxon>Chroococcaceae</taxon>
        <taxon>Gloeocapsopsis</taxon>
        <taxon>Gloeocapsopsis dulcis</taxon>
    </lineage>
</organism>
<comment type="caution">
    <text evidence="2">The sequence shown here is derived from an EMBL/GenBank/DDBJ whole genome shotgun (WGS) entry which is preliminary data.</text>
</comment>
<reference evidence="2 3" key="1">
    <citation type="journal article" date="2019" name="Front. Microbiol.">
        <title>Genomic Features for Desiccation Tolerance and Sugar Biosynthesis in the Extremophile Gloeocapsopsis sp. UTEX B3054.</title>
        <authorList>
            <person name="Urrejola C."/>
            <person name="Alcorta J."/>
            <person name="Salas L."/>
            <person name="Vasquez M."/>
            <person name="Polz M.F."/>
            <person name="Vicuna R."/>
            <person name="Diez B."/>
        </authorList>
    </citation>
    <scope>NUCLEOTIDE SEQUENCE [LARGE SCALE GENOMIC DNA]</scope>
    <source>
        <strain evidence="2 3">1H9</strain>
    </source>
</reference>
<dbReference type="EMBL" id="NAPY01000037">
    <property type="protein sequence ID" value="MUL38354.1"/>
    <property type="molecule type" value="Genomic_DNA"/>
</dbReference>
<proteinExistence type="predicted"/>
<evidence type="ECO:0000256" key="1">
    <source>
        <dbReference type="SAM" id="MobiDB-lite"/>
    </source>
</evidence>
<sequence length="289" mass="31383">MWFHHQPSKKTQPNCDNWAKYHKIAANVSKMTLSVLLGLGCELLVTHTAAAQNATQPSQVQAKPARMNLAVNRQPQETYESLMDRAETVAITAVKERFSQDSHAPAVSVMIVAHSYGAIAPVLSLEISRNQWRYSKGSKAQTKDQMKYFSTARMLLGFDGVANSSSNQPQSSEATPEMTPEMEQIDRFIRESDAKSEVPPEEMLNGEVPEVPAVVPVETPTPELPTIIPGEASVPEQNSTLSGDSVIPSPVIPTTVPENGSISVPTDGALPENTIPSISDIVPENNQEN</sequence>
<gene>
    <name evidence="2" type="ORF">BWI75_18980</name>
</gene>